<accession>A0ABW7GV65</accession>
<dbReference type="PANTHER" id="PTHR43408:SF1">
    <property type="entry name" value="FMN REDUCTASE (NADPH)"/>
    <property type="match status" value="1"/>
</dbReference>
<dbReference type="RefSeq" id="WP_394381453.1">
    <property type="nucleotide sequence ID" value="NZ_JBIGIB010000001.1"/>
</dbReference>
<keyword evidence="4 7" id="KW-0560">Oxidoreductase</keyword>
<organism evidence="7 8">
    <name type="scientific">Pelomonas baiyunensis</name>
    <dbReference type="NCBI Taxonomy" id="3299026"/>
    <lineage>
        <taxon>Bacteria</taxon>
        <taxon>Pseudomonadati</taxon>
        <taxon>Pseudomonadota</taxon>
        <taxon>Betaproteobacteria</taxon>
        <taxon>Burkholderiales</taxon>
        <taxon>Sphaerotilaceae</taxon>
        <taxon>Roseateles</taxon>
    </lineage>
</organism>
<evidence type="ECO:0000256" key="4">
    <source>
        <dbReference type="ARBA" id="ARBA00023002"/>
    </source>
</evidence>
<feature type="domain" description="NADPH-dependent FMN reductase-like" evidence="6">
    <location>
        <begin position="1"/>
        <end position="141"/>
    </location>
</feature>
<evidence type="ECO:0000313" key="8">
    <source>
        <dbReference type="Proteomes" id="UP001606303"/>
    </source>
</evidence>
<keyword evidence="3" id="KW-0288">FMN</keyword>
<dbReference type="SUPFAM" id="SSF52218">
    <property type="entry name" value="Flavoproteins"/>
    <property type="match status" value="1"/>
</dbReference>
<dbReference type="NCBIfam" id="TIGR03567">
    <property type="entry name" value="FMN_reduc_SsuE"/>
    <property type="match status" value="1"/>
</dbReference>
<evidence type="ECO:0000256" key="1">
    <source>
        <dbReference type="ARBA" id="ARBA00005990"/>
    </source>
</evidence>
<dbReference type="GO" id="GO:0052873">
    <property type="term" value="F:FMN reductase (NADPH) activity"/>
    <property type="evidence" value="ECO:0007669"/>
    <property type="project" value="UniProtKB-EC"/>
</dbReference>
<dbReference type="InterPro" id="IPR051814">
    <property type="entry name" value="NAD(P)H-dep_FMN_reductase"/>
</dbReference>
<dbReference type="InterPro" id="IPR020048">
    <property type="entry name" value="NADPH-dep_FMN_reduc_SsuE"/>
</dbReference>
<proteinExistence type="inferred from homology"/>
<gene>
    <name evidence="7" type="primary">ssuE</name>
    <name evidence="7" type="ORF">ACG01O_03580</name>
</gene>
<dbReference type="EC" id="1.5.1.38" evidence="7"/>
<evidence type="ECO:0000313" key="7">
    <source>
        <dbReference type="EMBL" id="MFG6465684.1"/>
    </source>
</evidence>
<evidence type="ECO:0000256" key="2">
    <source>
        <dbReference type="ARBA" id="ARBA00022630"/>
    </source>
</evidence>
<evidence type="ECO:0000259" key="6">
    <source>
        <dbReference type="Pfam" id="PF03358"/>
    </source>
</evidence>
<dbReference type="InterPro" id="IPR005025">
    <property type="entry name" value="FMN_Rdtase-like_dom"/>
</dbReference>
<evidence type="ECO:0000256" key="5">
    <source>
        <dbReference type="SAM" id="MobiDB-lite"/>
    </source>
</evidence>
<name>A0ABW7GV65_9BURK</name>
<comment type="caution">
    <text evidence="7">The sequence shown here is derived from an EMBL/GenBank/DDBJ whole genome shotgun (WGS) entry which is preliminary data.</text>
</comment>
<sequence>MHITSLSASPSEQSRSTWLTRFALTRLEGRGAQHDEILIRTLPPAALLQADVQDPAIRAAVQAVEQADLVVIGTPIYKAAYSGLLKVFLDLLPPDALRGKLVLPLATGGSPAHFLALDYALKPVLSALGARHVLDGVFATDAQLRRVDTSGHASRFIPEPDLIARLDRALSPLTEPTERMRPLRPTAEPALSC</sequence>
<dbReference type="EMBL" id="JBIGIB010000001">
    <property type="protein sequence ID" value="MFG6465684.1"/>
    <property type="molecule type" value="Genomic_DNA"/>
</dbReference>
<reference evidence="7 8" key="1">
    <citation type="submission" date="2024-08" db="EMBL/GenBank/DDBJ databases">
        <authorList>
            <person name="Lu H."/>
        </authorList>
    </citation>
    <scope>NUCLEOTIDE SEQUENCE [LARGE SCALE GENOMIC DNA]</scope>
    <source>
        <strain evidence="7 8">BYS87W</strain>
    </source>
</reference>
<keyword evidence="8" id="KW-1185">Reference proteome</keyword>
<dbReference type="InterPro" id="IPR029039">
    <property type="entry name" value="Flavoprotein-like_sf"/>
</dbReference>
<dbReference type="Pfam" id="PF03358">
    <property type="entry name" value="FMN_red"/>
    <property type="match status" value="1"/>
</dbReference>
<feature type="region of interest" description="Disordered" evidence="5">
    <location>
        <begin position="174"/>
        <end position="193"/>
    </location>
</feature>
<evidence type="ECO:0000256" key="3">
    <source>
        <dbReference type="ARBA" id="ARBA00022643"/>
    </source>
</evidence>
<dbReference type="PANTHER" id="PTHR43408">
    <property type="entry name" value="FMN REDUCTASE (NADPH)"/>
    <property type="match status" value="1"/>
</dbReference>
<keyword evidence="2" id="KW-0285">Flavoprotein</keyword>
<comment type="similarity">
    <text evidence="1">Belongs to the SsuE family.</text>
</comment>
<dbReference type="Gene3D" id="3.40.50.360">
    <property type="match status" value="1"/>
</dbReference>
<protein>
    <submittedName>
        <fullName evidence="7">NADPH-dependent FMN reductase</fullName>
        <ecNumber evidence="7">1.5.1.38</ecNumber>
    </submittedName>
</protein>
<dbReference type="Proteomes" id="UP001606303">
    <property type="component" value="Unassembled WGS sequence"/>
</dbReference>